<dbReference type="STRING" id="339866.GCA_001418255_02836"/>
<evidence type="ECO:0000313" key="3">
    <source>
        <dbReference type="Proteomes" id="UP000183649"/>
    </source>
</evidence>
<protein>
    <submittedName>
        <fullName evidence="2">Transposase and inactivated derivatives</fullName>
    </submittedName>
</protein>
<feature type="coiled-coil region" evidence="1">
    <location>
        <begin position="43"/>
        <end position="70"/>
    </location>
</feature>
<evidence type="ECO:0000313" key="2">
    <source>
        <dbReference type="EMBL" id="CUB00285.1"/>
    </source>
</evidence>
<dbReference type="SUPFAM" id="SSF46689">
    <property type="entry name" value="Homeodomain-like"/>
    <property type="match status" value="1"/>
</dbReference>
<reference evidence="3" key="1">
    <citation type="submission" date="2015-08" db="EMBL/GenBank/DDBJ databases">
        <authorList>
            <person name="Varghese N."/>
        </authorList>
    </citation>
    <scope>NUCLEOTIDE SEQUENCE [LARGE SCALE GENOMIC DNA]</scope>
    <source>
        <strain evidence="3">DSM 18181</strain>
    </source>
</reference>
<dbReference type="Proteomes" id="UP000183649">
    <property type="component" value="Unassembled WGS sequence"/>
</dbReference>
<dbReference type="AlphaFoldDB" id="A0A0K6IAX0"/>
<dbReference type="EMBL" id="CYHF01000013">
    <property type="protein sequence ID" value="CUB00285.1"/>
    <property type="molecule type" value="Genomic_DNA"/>
</dbReference>
<proteinExistence type="predicted"/>
<sequence length="87" mass="9518">MHAGRTPAELAREFGCTAQSIINWVGQAAADAVHPLPGKDVLTTVERAELSRLRRQVKQLQMERDILAKATAWFAARGEKMSTPSSS</sequence>
<dbReference type="InterPro" id="IPR009057">
    <property type="entry name" value="Homeodomain-like_sf"/>
</dbReference>
<evidence type="ECO:0000256" key="1">
    <source>
        <dbReference type="SAM" id="Coils"/>
    </source>
</evidence>
<keyword evidence="1" id="KW-0175">Coiled coil</keyword>
<keyword evidence="3" id="KW-1185">Reference proteome</keyword>
<organism evidence="2 3">
    <name type="scientific">Thiomonas bhubaneswarensis</name>
    <dbReference type="NCBI Taxonomy" id="339866"/>
    <lineage>
        <taxon>Bacteria</taxon>
        <taxon>Pseudomonadati</taxon>
        <taxon>Pseudomonadota</taxon>
        <taxon>Betaproteobacteria</taxon>
        <taxon>Burkholderiales</taxon>
        <taxon>Thiomonas</taxon>
    </lineage>
</organism>
<accession>A0A0K6IAX0</accession>
<name>A0A0K6IAX0_9BURK</name>
<gene>
    <name evidence="2" type="ORF">Ga0061069_1131</name>
</gene>